<feature type="binding site" evidence="14">
    <location>
        <position position="405"/>
    </location>
    <ligand>
        <name>Zn(2+)</name>
        <dbReference type="ChEBI" id="CHEBI:29105"/>
    </ligand>
</feature>
<dbReference type="Gene3D" id="3.30.470.30">
    <property type="entry name" value="DNA ligase/mRNA capping enzyme"/>
    <property type="match status" value="1"/>
</dbReference>
<keyword evidence="8 14" id="KW-0862">Zinc</keyword>
<evidence type="ECO:0000256" key="6">
    <source>
        <dbReference type="ARBA" id="ARBA00022723"/>
    </source>
</evidence>
<dbReference type="FunFam" id="1.10.150.20:FF:000006">
    <property type="entry name" value="DNA ligase"/>
    <property type="match status" value="1"/>
</dbReference>
<keyword evidence="10 14" id="KW-0520">NAD</keyword>
<dbReference type="CDD" id="cd00114">
    <property type="entry name" value="LIGANc"/>
    <property type="match status" value="1"/>
</dbReference>
<name>A0A5M4B5F9_9FLAO</name>
<dbReference type="InterPro" id="IPR004150">
    <property type="entry name" value="NAD_DNA_ligase_OB"/>
</dbReference>
<dbReference type="SUPFAM" id="SSF47781">
    <property type="entry name" value="RuvA domain 2-like"/>
    <property type="match status" value="1"/>
</dbReference>
<dbReference type="Proteomes" id="UP000398217">
    <property type="component" value="Unassembled WGS sequence"/>
</dbReference>
<dbReference type="CDD" id="cd17748">
    <property type="entry name" value="BRCT_DNA_ligase_like"/>
    <property type="match status" value="1"/>
</dbReference>
<dbReference type="SMART" id="SM00278">
    <property type="entry name" value="HhH1"/>
    <property type="match status" value="4"/>
</dbReference>
<dbReference type="Pfam" id="PF12826">
    <property type="entry name" value="HHH_2"/>
    <property type="match status" value="1"/>
</dbReference>
<accession>A0A5M4B5F9</accession>
<evidence type="ECO:0000256" key="10">
    <source>
        <dbReference type="ARBA" id="ARBA00023027"/>
    </source>
</evidence>
<evidence type="ECO:0000256" key="9">
    <source>
        <dbReference type="ARBA" id="ARBA00022842"/>
    </source>
</evidence>
<dbReference type="Gene3D" id="6.20.10.30">
    <property type="match status" value="1"/>
</dbReference>
<dbReference type="InterPro" id="IPR033136">
    <property type="entry name" value="DNA_ligase_CS"/>
</dbReference>
<feature type="binding site" evidence="14">
    <location>
        <position position="402"/>
    </location>
    <ligand>
        <name>Zn(2+)</name>
        <dbReference type="ChEBI" id="CHEBI:29105"/>
    </ligand>
</feature>
<dbReference type="InterPro" id="IPR012340">
    <property type="entry name" value="NA-bd_OB-fold"/>
</dbReference>
<evidence type="ECO:0000256" key="3">
    <source>
        <dbReference type="ARBA" id="ARBA00013308"/>
    </source>
</evidence>
<dbReference type="InterPro" id="IPR036420">
    <property type="entry name" value="BRCT_dom_sf"/>
</dbReference>
<dbReference type="Gene3D" id="1.10.150.20">
    <property type="entry name" value="5' to 3' exonuclease, C-terminal subdomain"/>
    <property type="match status" value="2"/>
</dbReference>
<dbReference type="PIRSF" id="PIRSF001604">
    <property type="entry name" value="LigA"/>
    <property type="match status" value="1"/>
</dbReference>
<dbReference type="SUPFAM" id="SSF50249">
    <property type="entry name" value="Nucleic acid-binding proteins"/>
    <property type="match status" value="1"/>
</dbReference>
<feature type="active site" description="N6-AMP-lysine intermediate" evidence="14">
    <location>
        <position position="113"/>
    </location>
</feature>
<dbReference type="PROSITE" id="PS50172">
    <property type="entry name" value="BRCT"/>
    <property type="match status" value="1"/>
</dbReference>
<gene>
    <name evidence="14 16" type="primary">ligA</name>
    <name evidence="16" type="ORF">RCZ01_01330</name>
</gene>
<evidence type="ECO:0000256" key="12">
    <source>
        <dbReference type="ARBA" id="ARBA00034005"/>
    </source>
</evidence>
<dbReference type="InterPro" id="IPR013839">
    <property type="entry name" value="DNAligase_adenylation"/>
</dbReference>
<comment type="function">
    <text evidence="1 14">DNA ligase that catalyzes the formation of phosphodiester linkages between 5'-phosphoryl and 3'-hydroxyl groups in double-stranded DNA using NAD as a coenzyme and as the energy source for the reaction. It is essential for DNA replication and repair of damaged DNA.</text>
</comment>
<dbReference type="Pfam" id="PF00533">
    <property type="entry name" value="BRCT"/>
    <property type="match status" value="1"/>
</dbReference>
<dbReference type="InterPro" id="IPR001679">
    <property type="entry name" value="DNA_ligase"/>
</dbReference>
<dbReference type="InterPro" id="IPR010994">
    <property type="entry name" value="RuvA_2-like"/>
</dbReference>
<dbReference type="GO" id="GO:0003677">
    <property type="term" value="F:DNA binding"/>
    <property type="evidence" value="ECO:0007669"/>
    <property type="project" value="InterPro"/>
</dbReference>
<dbReference type="GO" id="GO:0005829">
    <property type="term" value="C:cytosol"/>
    <property type="evidence" value="ECO:0007669"/>
    <property type="project" value="TreeGrafter"/>
</dbReference>
<dbReference type="InterPro" id="IPR004149">
    <property type="entry name" value="Znf_DNAligase_C4"/>
</dbReference>
<dbReference type="InterPro" id="IPR041663">
    <property type="entry name" value="DisA/LigA_HHH"/>
</dbReference>
<dbReference type="PANTHER" id="PTHR23389:SF9">
    <property type="entry name" value="DNA LIGASE"/>
    <property type="match status" value="1"/>
</dbReference>
<dbReference type="GO" id="GO:0006260">
    <property type="term" value="P:DNA replication"/>
    <property type="evidence" value="ECO:0007669"/>
    <property type="project" value="UniProtKB-KW"/>
</dbReference>
<evidence type="ECO:0000256" key="8">
    <source>
        <dbReference type="ARBA" id="ARBA00022833"/>
    </source>
</evidence>
<keyword evidence="6 14" id="KW-0479">Metal-binding</keyword>
<evidence type="ECO:0000256" key="7">
    <source>
        <dbReference type="ARBA" id="ARBA00022763"/>
    </source>
</evidence>
<evidence type="ECO:0000256" key="14">
    <source>
        <dbReference type="HAMAP-Rule" id="MF_01588"/>
    </source>
</evidence>
<dbReference type="FunFam" id="2.40.50.140:FF:000012">
    <property type="entry name" value="DNA ligase"/>
    <property type="match status" value="1"/>
</dbReference>
<dbReference type="InterPro" id="IPR003583">
    <property type="entry name" value="Hlx-hairpin-Hlx_DNA-bd_motif"/>
</dbReference>
<dbReference type="HAMAP" id="MF_01588">
    <property type="entry name" value="DNA_ligase_A"/>
    <property type="match status" value="1"/>
</dbReference>
<reference evidence="17" key="1">
    <citation type="journal article" date="2020" name="Int. J. Syst. Evol. Microbiol.">
        <title>Capnocytophaga felis sp. nov. isolated from the feline oral cavity.</title>
        <authorList>
            <person name="Suzuki M."/>
            <person name="Umeda K."/>
            <person name="Kimura M."/>
            <person name="Imaoka K."/>
            <person name="Morikawa S."/>
            <person name="Maeda K."/>
        </authorList>
    </citation>
    <scope>NUCLEOTIDE SEQUENCE [LARGE SCALE GENOMIC DNA]</scope>
    <source>
        <strain evidence="17">KC07070</strain>
    </source>
</reference>
<keyword evidence="9 14" id="KW-0460">Magnesium</keyword>
<keyword evidence="14" id="KW-0464">Manganese</keyword>
<dbReference type="InterPro" id="IPR001357">
    <property type="entry name" value="BRCT_dom"/>
</dbReference>
<comment type="caution">
    <text evidence="16">The sequence shown here is derived from an EMBL/GenBank/DDBJ whole genome shotgun (WGS) entry which is preliminary data.</text>
</comment>
<keyword evidence="17" id="KW-1185">Reference proteome</keyword>
<dbReference type="SUPFAM" id="SSF56091">
    <property type="entry name" value="DNA ligase/mRNA capping enzyme, catalytic domain"/>
    <property type="match status" value="1"/>
</dbReference>
<dbReference type="EMBL" id="BLBC01000003">
    <property type="protein sequence ID" value="GET44831.1"/>
    <property type="molecule type" value="Genomic_DNA"/>
</dbReference>
<dbReference type="FunFam" id="1.10.287.610:FF:000002">
    <property type="entry name" value="DNA ligase"/>
    <property type="match status" value="1"/>
</dbReference>
<keyword evidence="5 14" id="KW-0235">DNA replication</keyword>
<keyword evidence="11 14" id="KW-0234">DNA repair</keyword>
<feature type="binding site" evidence="14">
    <location>
        <position position="426"/>
    </location>
    <ligand>
        <name>Zn(2+)</name>
        <dbReference type="ChEBI" id="CHEBI:29105"/>
    </ligand>
</feature>
<feature type="binding site" evidence="14">
    <location>
        <position position="308"/>
    </location>
    <ligand>
        <name>NAD(+)</name>
        <dbReference type="ChEBI" id="CHEBI:57540"/>
    </ligand>
</feature>
<dbReference type="GO" id="GO:0003911">
    <property type="term" value="F:DNA ligase (NAD+) activity"/>
    <property type="evidence" value="ECO:0007669"/>
    <property type="project" value="UniProtKB-UniRule"/>
</dbReference>
<dbReference type="PANTHER" id="PTHR23389">
    <property type="entry name" value="CHROMOSOME TRANSMISSION FIDELITY FACTOR 18"/>
    <property type="match status" value="1"/>
</dbReference>
<dbReference type="PROSITE" id="PS01056">
    <property type="entry name" value="DNA_LIGASE_N2"/>
    <property type="match status" value="1"/>
</dbReference>
<dbReference type="NCBIfam" id="TIGR00575">
    <property type="entry name" value="dnlj"/>
    <property type="match status" value="1"/>
</dbReference>
<dbReference type="Gene3D" id="3.40.50.10190">
    <property type="entry name" value="BRCT domain"/>
    <property type="match status" value="1"/>
</dbReference>
<evidence type="ECO:0000313" key="17">
    <source>
        <dbReference type="Proteomes" id="UP000398217"/>
    </source>
</evidence>
<dbReference type="AlphaFoldDB" id="A0A5M4B5F9"/>
<evidence type="ECO:0000256" key="5">
    <source>
        <dbReference type="ARBA" id="ARBA00022705"/>
    </source>
</evidence>
<comment type="similarity">
    <text evidence="13 14">Belongs to the NAD-dependent DNA ligase family. LigA subfamily.</text>
</comment>
<dbReference type="Gene3D" id="2.40.50.140">
    <property type="entry name" value="Nucleic acid-binding proteins"/>
    <property type="match status" value="1"/>
</dbReference>
<dbReference type="GO" id="GO:0006281">
    <property type="term" value="P:DNA repair"/>
    <property type="evidence" value="ECO:0007669"/>
    <property type="project" value="UniProtKB-KW"/>
</dbReference>
<protein>
    <recommendedName>
        <fullName evidence="3 14">DNA ligase</fullName>
        <ecNumber evidence="2 14">6.5.1.2</ecNumber>
    </recommendedName>
    <alternativeName>
        <fullName evidence="14">Polydeoxyribonucleotide synthase [NAD(+)]</fullName>
    </alternativeName>
</protein>
<feature type="domain" description="BRCT" evidence="15">
    <location>
        <begin position="586"/>
        <end position="665"/>
    </location>
</feature>
<feature type="binding site" evidence="14">
    <location>
        <position position="134"/>
    </location>
    <ligand>
        <name>NAD(+)</name>
        <dbReference type="ChEBI" id="CHEBI:57540"/>
    </ligand>
</feature>
<keyword evidence="4 14" id="KW-0436">Ligase</keyword>
<evidence type="ECO:0000259" key="15">
    <source>
        <dbReference type="PROSITE" id="PS50172"/>
    </source>
</evidence>
<dbReference type="Gene3D" id="1.10.287.610">
    <property type="entry name" value="Helix hairpin bin"/>
    <property type="match status" value="1"/>
</dbReference>
<dbReference type="SUPFAM" id="SSF52113">
    <property type="entry name" value="BRCT domain"/>
    <property type="match status" value="1"/>
</dbReference>
<dbReference type="GO" id="GO:0046872">
    <property type="term" value="F:metal ion binding"/>
    <property type="evidence" value="ECO:0007669"/>
    <property type="project" value="UniProtKB-KW"/>
</dbReference>
<feature type="binding site" evidence="14">
    <location>
        <begin position="31"/>
        <end position="35"/>
    </location>
    <ligand>
        <name>NAD(+)</name>
        <dbReference type="ChEBI" id="CHEBI:57540"/>
    </ligand>
</feature>
<feature type="binding site" evidence="14">
    <location>
        <position position="284"/>
    </location>
    <ligand>
        <name>NAD(+)</name>
        <dbReference type="ChEBI" id="CHEBI:57540"/>
    </ligand>
</feature>
<proteinExistence type="inferred from homology"/>
<dbReference type="EC" id="6.5.1.2" evidence="2 14"/>
<evidence type="ECO:0000256" key="4">
    <source>
        <dbReference type="ARBA" id="ARBA00022598"/>
    </source>
</evidence>
<dbReference type="InterPro" id="IPR013840">
    <property type="entry name" value="DNAligase_N"/>
</dbReference>
<dbReference type="NCBIfam" id="NF005932">
    <property type="entry name" value="PRK07956.1"/>
    <property type="match status" value="1"/>
</dbReference>
<evidence type="ECO:0000256" key="1">
    <source>
        <dbReference type="ARBA" id="ARBA00004067"/>
    </source>
</evidence>
<organism evidence="16 17">
    <name type="scientific">Capnocytophaga felis</name>
    <dbReference type="NCBI Taxonomy" id="2267611"/>
    <lineage>
        <taxon>Bacteria</taxon>
        <taxon>Pseudomonadati</taxon>
        <taxon>Bacteroidota</taxon>
        <taxon>Flavobacteriia</taxon>
        <taxon>Flavobacteriales</taxon>
        <taxon>Flavobacteriaceae</taxon>
        <taxon>Capnocytophaga</taxon>
    </lineage>
</organism>
<dbReference type="Pfam" id="PF01653">
    <property type="entry name" value="DNA_ligase_aden"/>
    <property type="match status" value="1"/>
</dbReference>
<feature type="binding site" evidence="14">
    <location>
        <begin position="80"/>
        <end position="81"/>
    </location>
    <ligand>
        <name>NAD(+)</name>
        <dbReference type="ChEBI" id="CHEBI:57540"/>
    </ligand>
</feature>
<feature type="binding site" evidence="14">
    <location>
        <position position="170"/>
    </location>
    <ligand>
        <name>NAD(+)</name>
        <dbReference type="ChEBI" id="CHEBI:57540"/>
    </ligand>
</feature>
<evidence type="ECO:0000256" key="13">
    <source>
        <dbReference type="ARBA" id="ARBA00060881"/>
    </source>
</evidence>
<keyword evidence="7 14" id="KW-0227">DNA damage</keyword>
<dbReference type="FunFam" id="3.30.470.30:FF:000001">
    <property type="entry name" value="DNA ligase"/>
    <property type="match status" value="1"/>
</dbReference>
<sequence length="665" mass="75371">MSIKTKIEQLRTELNQHNYNYYILDNPTISDYEFDLKLQELQELERNHPEFYDENSPTVRVGGTITKNFKTIVHEFRMYSLDNSYSKEDLEDWEKRVIKAIGTDKIAFTCELKYDGASVSLHYENGKLVQATTRGDGFQGDEITANVRTIRSVPLQLQGNYPEKFHIRGEIILPKKGFEQMNKERVEAGDDPYMNPRNTASGSLKLQDTAEVAKRPLDCLLYSLIGNTGISTQYEGLQKAREWGFKVPKESKLCHSTQEVMDFVNYWDEHRHDLPYEIDGVVVKVNDIQQQEELGYTSKSPRWAIAYKFKAEQVDTILESISYQVGRTGAITPVANLKPVLLAGTIVKRASLHNADQIAKLDVRVGDSVYVEKGGEIIPKIVGVNLEKRPENSIPTIYISNCPECGTDLIRNDGEAQHYCPNSNTCPPQITGKIQHFISRKAMDIEGLGGETVELLFREGLIKNYADLYEITVPQLLPLERMAEKSAENMVKGIEKSKEIPFERVLFALGIRYVGETVAKKLARHYKNIENLQKATLEELTKVDEIGNRIAESVISFFNNTQNQLLIERLKHHGLQFSLSEENMQNHTDKLKGLTIVVSGVFQIFSRDELKNLIEQNGGKVGSSISSKTSYVIVGDNMGPSKKEKAEKLGIPMISETDFQQMIEL</sequence>
<evidence type="ECO:0000313" key="16">
    <source>
        <dbReference type="EMBL" id="GET44831.1"/>
    </source>
</evidence>
<dbReference type="FunFam" id="1.10.150.20:FF:000007">
    <property type="entry name" value="DNA ligase"/>
    <property type="match status" value="1"/>
</dbReference>
<comment type="cofactor">
    <cofactor evidence="14">
        <name>Mg(2+)</name>
        <dbReference type="ChEBI" id="CHEBI:18420"/>
    </cofactor>
    <cofactor evidence="14">
        <name>Mn(2+)</name>
        <dbReference type="ChEBI" id="CHEBI:29035"/>
    </cofactor>
</comment>
<dbReference type="SMART" id="SM00532">
    <property type="entry name" value="LIGANc"/>
    <property type="match status" value="1"/>
</dbReference>
<evidence type="ECO:0000256" key="11">
    <source>
        <dbReference type="ARBA" id="ARBA00023204"/>
    </source>
</evidence>
<dbReference type="SMART" id="SM00292">
    <property type="entry name" value="BRCT"/>
    <property type="match status" value="1"/>
</dbReference>
<comment type="catalytic activity">
    <reaction evidence="12 14">
        <text>NAD(+) + (deoxyribonucleotide)n-3'-hydroxyl + 5'-phospho-(deoxyribonucleotide)m = (deoxyribonucleotide)n+m + AMP + beta-nicotinamide D-nucleotide.</text>
        <dbReference type="EC" id="6.5.1.2"/>
    </reaction>
</comment>
<dbReference type="Pfam" id="PF03120">
    <property type="entry name" value="OB_DNA_ligase"/>
    <property type="match status" value="1"/>
</dbReference>
<dbReference type="Pfam" id="PF03119">
    <property type="entry name" value="DNA_ligase_ZBD"/>
    <property type="match status" value="1"/>
</dbReference>
<feature type="binding site" evidence="14">
    <location>
        <position position="111"/>
    </location>
    <ligand>
        <name>NAD(+)</name>
        <dbReference type="ChEBI" id="CHEBI:57540"/>
    </ligand>
</feature>
<evidence type="ECO:0000256" key="2">
    <source>
        <dbReference type="ARBA" id="ARBA00012722"/>
    </source>
</evidence>
<comment type="caution">
    <text evidence="14">Lacks conserved residue(s) required for the propagation of feature annotation.</text>
</comment>